<dbReference type="PANTHER" id="PTHR43289">
    <property type="entry name" value="MITOGEN-ACTIVATED PROTEIN KINASE KINASE KINASE 20-RELATED"/>
    <property type="match status" value="1"/>
</dbReference>
<keyword evidence="4" id="KW-0067">ATP-binding</keyword>
<evidence type="ECO:0000256" key="3">
    <source>
        <dbReference type="ARBA" id="ARBA00022777"/>
    </source>
</evidence>
<comment type="caution">
    <text evidence="6">The sequence shown here is derived from an EMBL/GenBank/DDBJ whole genome shotgun (WGS) entry which is preliminary data.</text>
</comment>
<dbReference type="InterPro" id="IPR008271">
    <property type="entry name" value="Ser/Thr_kinase_AS"/>
</dbReference>
<keyword evidence="3" id="KW-0418">Kinase</keyword>
<keyword evidence="1" id="KW-0808">Transferase</keyword>
<dbReference type="GO" id="GO:0004674">
    <property type="term" value="F:protein serine/threonine kinase activity"/>
    <property type="evidence" value="ECO:0007669"/>
    <property type="project" value="TreeGrafter"/>
</dbReference>
<dbReference type="RefSeq" id="WP_109823347.1">
    <property type="nucleotide sequence ID" value="NZ_QGKL01000029.1"/>
</dbReference>
<dbReference type="GO" id="GO:0005524">
    <property type="term" value="F:ATP binding"/>
    <property type="evidence" value="ECO:0007669"/>
    <property type="project" value="UniProtKB-KW"/>
</dbReference>
<keyword evidence="7" id="KW-1185">Reference proteome</keyword>
<dbReference type="InterPro" id="IPR011009">
    <property type="entry name" value="Kinase-like_dom_sf"/>
</dbReference>
<dbReference type="PROSITE" id="PS00108">
    <property type="entry name" value="PROTEIN_KINASE_ST"/>
    <property type="match status" value="1"/>
</dbReference>
<keyword evidence="2" id="KW-0547">Nucleotide-binding</keyword>
<accession>A0A317CCV1</accession>
<feature type="domain" description="Protein kinase" evidence="5">
    <location>
        <begin position="87"/>
        <end position="346"/>
    </location>
</feature>
<proteinExistence type="predicted"/>
<evidence type="ECO:0000256" key="1">
    <source>
        <dbReference type="ARBA" id="ARBA00022679"/>
    </source>
</evidence>
<dbReference type="Gene3D" id="1.10.510.10">
    <property type="entry name" value="Transferase(Phosphotransferase) domain 1"/>
    <property type="match status" value="1"/>
</dbReference>
<reference evidence="6 7" key="1">
    <citation type="submission" date="2018-05" db="EMBL/GenBank/DDBJ databases">
        <title>Leucothrix arctica sp. nov., isolated from Arctic seawater.</title>
        <authorList>
            <person name="Choi A."/>
            <person name="Baek K."/>
        </authorList>
    </citation>
    <scope>NUCLEOTIDE SEQUENCE [LARGE SCALE GENOMIC DNA]</scope>
    <source>
        <strain evidence="6 7">IMCC9719</strain>
    </source>
</reference>
<dbReference type="SUPFAM" id="SSF56112">
    <property type="entry name" value="Protein kinase-like (PK-like)"/>
    <property type="match status" value="1"/>
</dbReference>
<evidence type="ECO:0000256" key="2">
    <source>
        <dbReference type="ARBA" id="ARBA00022741"/>
    </source>
</evidence>
<name>A0A317CCV1_9GAMM</name>
<gene>
    <name evidence="6" type="ORF">DKT75_10355</name>
</gene>
<protein>
    <recommendedName>
        <fullName evidence="5">Protein kinase domain-containing protein</fullName>
    </recommendedName>
</protein>
<dbReference type="AlphaFoldDB" id="A0A317CCV1"/>
<dbReference type="PANTHER" id="PTHR43289:SF34">
    <property type="entry name" value="SERINE_THREONINE-PROTEIN KINASE YBDM-RELATED"/>
    <property type="match status" value="1"/>
</dbReference>
<dbReference type="Pfam" id="PF00069">
    <property type="entry name" value="Pkinase"/>
    <property type="match status" value="1"/>
</dbReference>
<dbReference type="Proteomes" id="UP000245506">
    <property type="component" value="Unassembled WGS sequence"/>
</dbReference>
<dbReference type="PROSITE" id="PS50011">
    <property type="entry name" value="PROTEIN_KINASE_DOM"/>
    <property type="match status" value="1"/>
</dbReference>
<dbReference type="CDD" id="cd14014">
    <property type="entry name" value="STKc_PknB_like"/>
    <property type="match status" value="1"/>
</dbReference>
<evidence type="ECO:0000313" key="7">
    <source>
        <dbReference type="Proteomes" id="UP000245506"/>
    </source>
</evidence>
<dbReference type="InterPro" id="IPR000719">
    <property type="entry name" value="Prot_kinase_dom"/>
</dbReference>
<dbReference type="SMART" id="SM00220">
    <property type="entry name" value="S_TKc"/>
    <property type="match status" value="1"/>
</dbReference>
<dbReference type="OrthoDB" id="9816047at2"/>
<evidence type="ECO:0000259" key="5">
    <source>
        <dbReference type="PROSITE" id="PS50011"/>
    </source>
</evidence>
<sequence length="783" mass="87854">MAVQGNEPVKPGYFAEIEDLFFDALDLPLNQRDTWLQAKCEGRDEIYTEVQTLLEAHVSSEDFLSESPDLTGIAACPDLSGRRLGSYQVVEEIAKGGMGRVYSADRVDGEYQQRVAVKVVELGNVEADLFRRERQTLANLEHPNIVTLLDGGTLEEGFPYLVMELVEGKAIDLYNIAKGLDKRGIIELFCTLCEVTNQAHQQGVIHCDLKPANILVTENGILKLLDFGISQSLIRTQDRQKDEVQSQALTPEYASPQRQEHLPPHVTDDVYSLGIILGQLLIGGALPRIATELLVKKRYKQTNIEQLLALIDSRELRMIIKKATSEAPSDRYQSAQLLAADLQNWLHERPVEAVSGGKNWQLYTVTKNLSRNRNFWASLLAFALFAGAGSYYWSEHKAFEFNADAAAAAKQVSTDLAEVLSRTQPSIDIQAELTGLAIKNITKTVEAAPNNIPAAFVLSDGYVRLAQLEGHPLYLSREFNIDALGYLGGAIEQLGQIKSYMQESGIEGVIGESVDDSINRALVDVHLLRAKRLVAEIETYTSSRPRGLEKIRQLEQDFEAIPFDSKGRSYVIDYTQDLLYFSQANLLAKNFAGAEVFLDKAFELITRVSAIPMPPKRSKEDEEKYLEGLSESALGKEIERKERLDRSTKEALKEISFLRAFYREQRGYIALKSNNLAAALREYQRVRLREESSDTRMISLVNRVESMQACIALSQGDAVTAQSLRDKVLLRGEELLEKHPSARRLEDRNRRLSNEKLTLEQQLDCENPELIVFPLRAVSIESD</sequence>
<dbReference type="Gene3D" id="3.30.200.20">
    <property type="entry name" value="Phosphorylase Kinase, domain 1"/>
    <property type="match status" value="1"/>
</dbReference>
<dbReference type="EMBL" id="QGKL01000029">
    <property type="protein sequence ID" value="PWQ96376.1"/>
    <property type="molecule type" value="Genomic_DNA"/>
</dbReference>
<evidence type="ECO:0000256" key="4">
    <source>
        <dbReference type="ARBA" id="ARBA00022840"/>
    </source>
</evidence>
<organism evidence="6 7">
    <name type="scientific">Leucothrix arctica</name>
    <dbReference type="NCBI Taxonomy" id="1481894"/>
    <lineage>
        <taxon>Bacteria</taxon>
        <taxon>Pseudomonadati</taxon>
        <taxon>Pseudomonadota</taxon>
        <taxon>Gammaproteobacteria</taxon>
        <taxon>Thiotrichales</taxon>
        <taxon>Thiotrichaceae</taxon>
        <taxon>Leucothrix</taxon>
    </lineage>
</organism>
<evidence type="ECO:0000313" key="6">
    <source>
        <dbReference type="EMBL" id="PWQ96376.1"/>
    </source>
</evidence>